<dbReference type="Proteomes" id="UP001054252">
    <property type="component" value="Unassembled WGS sequence"/>
</dbReference>
<evidence type="ECO:0000313" key="2">
    <source>
        <dbReference type="Proteomes" id="UP001054252"/>
    </source>
</evidence>
<evidence type="ECO:0000313" key="1">
    <source>
        <dbReference type="EMBL" id="GKV46225.1"/>
    </source>
</evidence>
<dbReference type="InterPro" id="IPR052361">
    <property type="entry name" value="F-box_domain"/>
</dbReference>
<protein>
    <recommendedName>
        <fullName evidence="3">F-box associated domain-containing protein</fullName>
    </recommendedName>
</protein>
<accession>A0AAV5M8S2</accession>
<dbReference type="PANTHER" id="PTHR31790:SF526">
    <property type="entry name" value="OS12G0618150 PROTEIN"/>
    <property type="match status" value="1"/>
</dbReference>
<name>A0AAV5M8S2_9ROSI</name>
<sequence length="270" mass="30761">MRIQAVVFSTFQSTIHHKTSQNSDFGTHSQGIIIQGLKDTNFAIGTHTTTLMGFAFDSRRPTTCNGLVSAHLYSKETNRSSIVVWNPLTMEQRRCPMPQRCRKDIQLFGFGYDSVSNVAATTPAFARKLAFATEAKHLNGCIYWLISREGRSNCGIVSFDLSTDRLREEESVIYDVWMMEENVMKLTKSWIKLFRVNSTDGNFNTPLNDPMNRDVMTAVCFTGNRKVLIYWHSRYEYALYDPDYQSVKKVAENGNPLVDSWPVRELGLPG</sequence>
<comment type="caution">
    <text evidence="1">The sequence shown here is derived from an EMBL/GenBank/DDBJ whole genome shotgun (WGS) entry which is preliminary data.</text>
</comment>
<organism evidence="1 2">
    <name type="scientific">Rubroshorea leprosula</name>
    <dbReference type="NCBI Taxonomy" id="152421"/>
    <lineage>
        <taxon>Eukaryota</taxon>
        <taxon>Viridiplantae</taxon>
        <taxon>Streptophyta</taxon>
        <taxon>Embryophyta</taxon>
        <taxon>Tracheophyta</taxon>
        <taxon>Spermatophyta</taxon>
        <taxon>Magnoliopsida</taxon>
        <taxon>eudicotyledons</taxon>
        <taxon>Gunneridae</taxon>
        <taxon>Pentapetalae</taxon>
        <taxon>rosids</taxon>
        <taxon>malvids</taxon>
        <taxon>Malvales</taxon>
        <taxon>Dipterocarpaceae</taxon>
        <taxon>Rubroshorea</taxon>
    </lineage>
</organism>
<dbReference type="EMBL" id="BPVZ01000204">
    <property type="protein sequence ID" value="GKV46225.1"/>
    <property type="molecule type" value="Genomic_DNA"/>
</dbReference>
<dbReference type="PANTHER" id="PTHR31790">
    <property type="entry name" value="OS02G0783600 PROTEIN"/>
    <property type="match status" value="1"/>
</dbReference>
<gene>
    <name evidence="1" type="ORF">SLEP1_g53224</name>
</gene>
<reference evidence="1 2" key="1">
    <citation type="journal article" date="2021" name="Commun. Biol.">
        <title>The genome of Shorea leprosula (Dipterocarpaceae) highlights the ecological relevance of drought in aseasonal tropical rainforests.</title>
        <authorList>
            <person name="Ng K.K.S."/>
            <person name="Kobayashi M.J."/>
            <person name="Fawcett J.A."/>
            <person name="Hatakeyama M."/>
            <person name="Paape T."/>
            <person name="Ng C.H."/>
            <person name="Ang C.C."/>
            <person name="Tnah L.H."/>
            <person name="Lee C.T."/>
            <person name="Nishiyama T."/>
            <person name="Sese J."/>
            <person name="O'Brien M.J."/>
            <person name="Copetti D."/>
            <person name="Mohd Noor M.I."/>
            <person name="Ong R.C."/>
            <person name="Putra M."/>
            <person name="Sireger I.Z."/>
            <person name="Indrioko S."/>
            <person name="Kosugi Y."/>
            <person name="Izuno A."/>
            <person name="Isagi Y."/>
            <person name="Lee S.L."/>
            <person name="Shimizu K.K."/>
        </authorList>
    </citation>
    <scope>NUCLEOTIDE SEQUENCE [LARGE SCALE GENOMIC DNA]</scope>
    <source>
        <strain evidence="1">214</strain>
    </source>
</reference>
<keyword evidence="2" id="KW-1185">Reference proteome</keyword>
<evidence type="ECO:0008006" key="3">
    <source>
        <dbReference type="Google" id="ProtNLM"/>
    </source>
</evidence>
<dbReference type="AlphaFoldDB" id="A0AAV5M8S2"/>
<proteinExistence type="predicted"/>